<accession>A0A8H6HPZ1</accession>
<reference evidence="3 4" key="1">
    <citation type="submission" date="2020-07" db="EMBL/GenBank/DDBJ databases">
        <title>Comparative genomics of pyrophilous fungi reveals a link between fire events and developmental genes.</title>
        <authorList>
            <consortium name="DOE Joint Genome Institute"/>
            <person name="Steindorff A.S."/>
            <person name="Carver A."/>
            <person name="Calhoun S."/>
            <person name="Stillman K."/>
            <person name="Liu H."/>
            <person name="Lipzen A."/>
            <person name="Pangilinan J."/>
            <person name="Labutti K."/>
            <person name="Bruns T.D."/>
            <person name="Grigoriev I.V."/>
        </authorList>
    </citation>
    <scope>NUCLEOTIDE SEQUENCE [LARGE SCALE GENOMIC DNA]</scope>
    <source>
        <strain evidence="3 4">CBS 144469</strain>
    </source>
</reference>
<gene>
    <name evidence="3" type="ORF">DFP72DRAFT_909055</name>
</gene>
<feature type="region of interest" description="Disordered" evidence="2">
    <location>
        <begin position="92"/>
        <end position="112"/>
    </location>
</feature>
<evidence type="ECO:0000313" key="3">
    <source>
        <dbReference type="EMBL" id="KAF6751018.1"/>
    </source>
</evidence>
<proteinExistence type="predicted"/>
<dbReference type="AlphaFoldDB" id="A0A8H6HPZ1"/>
<organism evidence="3 4">
    <name type="scientific">Ephemerocybe angulata</name>
    <dbReference type="NCBI Taxonomy" id="980116"/>
    <lineage>
        <taxon>Eukaryota</taxon>
        <taxon>Fungi</taxon>
        <taxon>Dikarya</taxon>
        <taxon>Basidiomycota</taxon>
        <taxon>Agaricomycotina</taxon>
        <taxon>Agaricomycetes</taxon>
        <taxon>Agaricomycetidae</taxon>
        <taxon>Agaricales</taxon>
        <taxon>Agaricineae</taxon>
        <taxon>Psathyrellaceae</taxon>
        <taxon>Ephemerocybe</taxon>
    </lineage>
</organism>
<feature type="coiled-coil region" evidence="1">
    <location>
        <begin position="139"/>
        <end position="173"/>
    </location>
</feature>
<name>A0A8H6HPZ1_9AGAR</name>
<keyword evidence="4" id="KW-1185">Reference proteome</keyword>
<protein>
    <submittedName>
        <fullName evidence="3">Uncharacterized protein</fullName>
    </submittedName>
</protein>
<evidence type="ECO:0000313" key="4">
    <source>
        <dbReference type="Proteomes" id="UP000521943"/>
    </source>
</evidence>
<keyword evidence="1" id="KW-0175">Coiled coil</keyword>
<dbReference type="OrthoDB" id="3060478at2759"/>
<comment type="caution">
    <text evidence="3">The sequence shown here is derived from an EMBL/GenBank/DDBJ whole genome shotgun (WGS) entry which is preliminary data.</text>
</comment>
<dbReference type="EMBL" id="JACGCI010000053">
    <property type="protein sequence ID" value="KAF6751018.1"/>
    <property type="molecule type" value="Genomic_DNA"/>
</dbReference>
<sequence>MQHDNEDLDPQGTHEGSIEVIKGIRSRVKKLEAFIEQTGTPSSDTEALQKSNESCLTMQTNWCSLCEMSWRMCTMSAISWWPKVGMLEAQVKSTRGGGPGQNVHGRSKSDQQTLQNTILDLKDDLQFEANQRAMLSAEAKQSAEEIGRLNAVIKKSEAERKELATTIRNLKEEGSVWTIIDYLASYNRLPRYGGRRPDEGSLLPVSNATQSYSELRKYLGKVCVDCPQMNSNIICLQTPECFTWASTACQVGFAFGPQHQYIGGLTGWVKHSEFTDVYGTEVQLFLRKGDCIYYAGAYLVRDIRKENPQGSVLAHAQSAKVLTQLTVVNPRSPPSDEATDAHRRALNSMTERLYTEGLLKVECAVLQCVGFNHKIHDTVVQKYNSASYRRLFDRMGNPGSRSPPPKMRRLY</sequence>
<evidence type="ECO:0000256" key="2">
    <source>
        <dbReference type="SAM" id="MobiDB-lite"/>
    </source>
</evidence>
<dbReference type="Proteomes" id="UP000521943">
    <property type="component" value="Unassembled WGS sequence"/>
</dbReference>
<evidence type="ECO:0000256" key="1">
    <source>
        <dbReference type="SAM" id="Coils"/>
    </source>
</evidence>